<dbReference type="PANTHER" id="PTHR43000">
    <property type="entry name" value="DTDP-D-GLUCOSE 4,6-DEHYDRATASE-RELATED"/>
    <property type="match status" value="1"/>
</dbReference>
<proteinExistence type="inferred from homology"/>
<evidence type="ECO:0000313" key="3">
    <source>
        <dbReference type="EMBL" id="HFZ08608.1"/>
    </source>
</evidence>
<dbReference type="InterPro" id="IPR036291">
    <property type="entry name" value="NAD(P)-bd_dom_sf"/>
</dbReference>
<organism evidence="3">
    <name type="scientific">candidate division CPR3 bacterium</name>
    <dbReference type="NCBI Taxonomy" id="2268181"/>
    <lineage>
        <taxon>Bacteria</taxon>
        <taxon>Bacteria division CPR3</taxon>
    </lineage>
</organism>
<feature type="domain" description="NAD-dependent epimerase/dehydratase" evidence="2">
    <location>
        <begin position="10"/>
        <end position="239"/>
    </location>
</feature>
<dbReference type="Gene3D" id="3.40.50.720">
    <property type="entry name" value="NAD(P)-binding Rossmann-like Domain"/>
    <property type="match status" value="1"/>
</dbReference>
<reference evidence="3" key="1">
    <citation type="journal article" date="2020" name="mSystems">
        <title>Genome- and Community-Level Interaction Insights into Carbon Utilization and Element Cycling Functions of Hydrothermarchaeota in Hydrothermal Sediment.</title>
        <authorList>
            <person name="Zhou Z."/>
            <person name="Liu Y."/>
            <person name="Xu W."/>
            <person name="Pan J."/>
            <person name="Luo Z.H."/>
            <person name="Li M."/>
        </authorList>
    </citation>
    <scope>NUCLEOTIDE SEQUENCE [LARGE SCALE GENOMIC DNA]</scope>
    <source>
        <strain evidence="3">SpSt-757</strain>
    </source>
</reference>
<comment type="similarity">
    <text evidence="1">Belongs to the NAD(P)-dependent epimerase/dehydratase family.</text>
</comment>
<evidence type="ECO:0000259" key="2">
    <source>
        <dbReference type="Pfam" id="PF01370"/>
    </source>
</evidence>
<dbReference type="EMBL" id="DTGG01000019">
    <property type="protein sequence ID" value="HFZ08608.1"/>
    <property type="molecule type" value="Genomic_DNA"/>
</dbReference>
<dbReference type="Pfam" id="PF01370">
    <property type="entry name" value="Epimerase"/>
    <property type="match status" value="1"/>
</dbReference>
<dbReference type="AlphaFoldDB" id="A0A7V3N4S5"/>
<dbReference type="Gene3D" id="3.90.25.10">
    <property type="entry name" value="UDP-galactose 4-epimerase, domain 1"/>
    <property type="match status" value="1"/>
</dbReference>
<sequence>MAESLKGKKILITGGLGFIGSNLAHRCLELGARVTIYDCLDPHSGGNLYNIHEIKNDVELSFSDILNFDEVSNRICGKDILFNCAASTSHPFSMREPWIDLDVNCRAVINLLEAARRFNRDVRFIHIGTSTQLGKLRQPVADELHPEFPTDIYSANKSVSEKYVLIYGNAYKIPVTVVRLSNVYGPRASIHSPEFTFVNYFIGLALQDKDVTIYGDGAQLRNVIYVDDVVSALIKSAMTDKSVGEVLFAVGDEHLSVRQIAENIVRQIGRGRVKSIPWPKEREVTEIGNAIISNEKAKRLLNWSPRETMLGGLVKVKEFYLPRLQHYLGR</sequence>
<name>A0A7V3N4S5_UNCC3</name>
<accession>A0A7V3N4S5</accession>
<comment type="caution">
    <text evidence="3">The sequence shown here is derived from an EMBL/GenBank/DDBJ whole genome shotgun (WGS) entry which is preliminary data.</text>
</comment>
<dbReference type="InterPro" id="IPR001509">
    <property type="entry name" value="Epimerase_deHydtase"/>
</dbReference>
<protein>
    <submittedName>
        <fullName evidence="3">NAD-dependent epimerase/dehydratase family protein</fullName>
    </submittedName>
</protein>
<evidence type="ECO:0000256" key="1">
    <source>
        <dbReference type="ARBA" id="ARBA00007637"/>
    </source>
</evidence>
<dbReference type="SUPFAM" id="SSF51735">
    <property type="entry name" value="NAD(P)-binding Rossmann-fold domains"/>
    <property type="match status" value="1"/>
</dbReference>
<gene>
    <name evidence="3" type="ORF">ENV41_00540</name>
</gene>